<evidence type="ECO:0000259" key="3">
    <source>
        <dbReference type="SMART" id="SM00822"/>
    </source>
</evidence>
<comment type="similarity">
    <text evidence="1">Belongs to the short-chain dehydrogenases/reductases (SDR) family.</text>
</comment>
<dbReference type="InterPro" id="IPR020904">
    <property type="entry name" value="Sc_DH/Rdtase_CS"/>
</dbReference>
<dbReference type="SUPFAM" id="SSF51735">
    <property type="entry name" value="NAD(P)-binding Rossmann-fold domains"/>
    <property type="match status" value="1"/>
</dbReference>
<dbReference type="AlphaFoldDB" id="A0A410FU71"/>
<dbReference type="KEGG" id="bih:BIP78_0840"/>
<dbReference type="NCBIfam" id="NF005559">
    <property type="entry name" value="PRK07231.1"/>
    <property type="match status" value="1"/>
</dbReference>
<dbReference type="Gene3D" id="3.40.50.720">
    <property type="entry name" value="NAD(P)-binding Rossmann-like Domain"/>
    <property type="match status" value="1"/>
</dbReference>
<dbReference type="InterPro" id="IPR036291">
    <property type="entry name" value="NAD(P)-bd_dom_sf"/>
</dbReference>
<dbReference type="FunFam" id="3.40.50.720:FF:000173">
    <property type="entry name" value="3-oxoacyl-[acyl-carrier protein] reductase"/>
    <property type="match status" value="1"/>
</dbReference>
<dbReference type="PRINTS" id="PR00080">
    <property type="entry name" value="SDRFAMILY"/>
</dbReference>
<dbReference type="PANTHER" id="PTHR42760">
    <property type="entry name" value="SHORT-CHAIN DEHYDROGENASES/REDUCTASES FAMILY MEMBER"/>
    <property type="match status" value="1"/>
</dbReference>
<dbReference type="InterPro" id="IPR002347">
    <property type="entry name" value="SDR_fam"/>
</dbReference>
<organism evidence="4 5">
    <name type="scientific">Bipolaricaulis sibiricus</name>
    <dbReference type="NCBI Taxonomy" id="2501609"/>
    <lineage>
        <taxon>Bacteria</taxon>
        <taxon>Candidatus Bipolaricaulota</taxon>
        <taxon>Candidatus Bipolaricaulia</taxon>
        <taxon>Candidatus Bipolaricaulales</taxon>
        <taxon>Candidatus Bipolaricaulaceae</taxon>
        <taxon>Candidatus Bipolaricaulis</taxon>
    </lineage>
</organism>
<dbReference type="Proteomes" id="UP000287233">
    <property type="component" value="Chromosome"/>
</dbReference>
<dbReference type="PRINTS" id="PR00081">
    <property type="entry name" value="GDHRDH"/>
</dbReference>
<dbReference type="GO" id="GO:0016616">
    <property type="term" value="F:oxidoreductase activity, acting on the CH-OH group of donors, NAD or NADP as acceptor"/>
    <property type="evidence" value="ECO:0007669"/>
    <property type="project" value="UniProtKB-ARBA"/>
</dbReference>
<name>A0A410FU71_BIPS1</name>
<keyword evidence="2" id="KW-0560">Oxidoreductase</keyword>
<evidence type="ECO:0000313" key="4">
    <source>
        <dbReference type="EMBL" id="QAA76606.1"/>
    </source>
</evidence>
<evidence type="ECO:0000256" key="2">
    <source>
        <dbReference type="ARBA" id="ARBA00023002"/>
    </source>
</evidence>
<dbReference type="EMBL" id="CP034928">
    <property type="protein sequence ID" value="QAA76606.1"/>
    <property type="molecule type" value="Genomic_DNA"/>
</dbReference>
<dbReference type="Pfam" id="PF13561">
    <property type="entry name" value="adh_short_C2"/>
    <property type="match status" value="1"/>
</dbReference>
<reference evidence="5" key="1">
    <citation type="submission" date="2018-12" db="EMBL/GenBank/DDBJ databases">
        <title>Complete genome sequence of an uncultured bacterium of the candidate phylum Bipolaricaulota.</title>
        <authorList>
            <person name="Kadnikov V.V."/>
            <person name="Mardanov A.V."/>
            <person name="Beletsky A.V."/>
            <person name="Frank Y.A."/>
            <person name="Karnachuk O.V."/>
            <person name="Ravin N.V."/>
        </authorList>
    </citation>
    <scope>NUCLEOTIDE SEQUENCE [LARGE SCALE GENOMIC DNA]</scope>
</reference>
<dbReference type="SMART" id="SM00822">
    <property type="entry name" value="PKS_KR"/>
    <property type="match status" value="1"/>
</dbReference>
<gene>
    <name evidence="4" type="ORF">BIP78_0840</name>
</gene>
<feature type="domain" description="Ketoreductase" evidence="3">
    <location>
        <begin position="6"/>
        <end position="191"/>
    </location>
</feature>
<accession>A0A410FU71</accession>
<protein>
    <submittedName>
        <fullName evidence="4">3-oxoacyl-[acyl-carrier protein] reductase</fullName>
    </submittedName>
</protein>
<dbReference type="InterPro" id="IPR057326">
    <property type="entry name" value="KR_dom"/>
</dbReference>
<dbReference type="NCBIfam" id="NF009466">
    <property type="entry name" value="PRK12826.1-2"/>
    <property type="match status" value="1"/>
</dbReference>
<dbReference type="PROSITE" id="PS00061">
    <property type="entry name" value="ADH_SHORT"/>
    <property type="match status" value="1"/>
</dbReference>
<evidence type="ECO:0000313" key="5">
    <source>
        <dbReference type="Proteomes" id="UP000287233"/>
    </source>
</evidence>
<dbReference type="PANTHER" id="PTHR42760:SF133">
    <property type="entry name" value="3-OXOACYL-[ACYL-CARRIER-PROTEIN] REDUCTASE"/>
    <property type="match status" value="1"/>
</dbReference>
<proteinExistence type="inferred from homology"/>
<sequence>MRLEGKVALITGGAAGIGLATARRFVEEGATVSICDVAGDAGERAARDLGPRAEFRRVDVTDKAAVNAWVADVHRRRGRVDVLVNNAGIIRDHQLVRVKDGVVVGQMSEADFDLVLAVNLKGTFLCTQAVVPIMIAQRSGVVLNATSIAGLDGNFGQTNYVATKAGLVGMTKVWARELGKYGIRVNAVAPGFTATEILRTMPEKVLEGMRSRTPLGRLGEPVDIANAYLFLASDEAAYVSGAVLRVDGGMVLGT</sequence>
<evidence type="ECO:0000256" key="1">
    <source>
        <dbReference type="ARBA" id="ARBA00006484"/>
    </source>
</evidence>